<dbReference type="FunFam" id="3.20.20.80:FF:000297">
    <property type="entry name" value="Galactose-binding domain-containing protein"/>
    <property type="match status" value="1"/>
</dbReference>
<gene>
    <name evidence="6" type="ORF">RB653_000430</name>
</gene>
<evidence type="ECO:0000256" key="2">
    <source>
        <dbReference type="ARBA" id="ARBA00022801"/>
    </source>
</evidence>
<dbReference type="EMBL" id="JAVFKY010000002">
    <property type="protein sequence ID" value="KAK5580413.1"/>
    <property type="molecule type" value="Genomic_DNA"/>
</dbReference>
<organism evidence="6 7">
    <name type="scientific">Dictyostelium firmibasis</name>
    <dbReference type="NCBI Taxonomy" id="79012"/>
    <lineage>
        <taxon>Eukaryota</taxon>
        <taxon>Amoebozoa</taxon>
        <taxon>Evosea</taxon>
        <taxon>Eumycetozoa</taxon>
        <taxon>Dictyostelia</taxon>
        <taxon>Dictyosteliales</taxon>
        <taxon>Dictyosteliaceae</taxon>
        <taxon>Dictyostelium</taxon>
    </lineage>
</organism>
<dbReference type="SUPFAM" id="SSF51445">
    <property type="entry name" value="(Trans)glycosidases"/>
    <property type="match status" value="1"/>
</dbReference>
<accession>A0AAN7UFC2</accession>
<dbReference type="AlphaFoldDB" id="A0AAN7UFC2"/>
<evidence type="ECO:0000256" key="4">
    <source>
        <dbReference type="RuleBase" id="RU361153"/>
    </source>
</evidence>
<reference evidence="6 7" key="1">
    <citation type="submission" date="2023-11" db="EMBL/GenBank/DDBJ databases">
        <title>Dfirmibasis_genome.</title>
        <authorList>
            <person name="Edelbroek B."/>
            <person name="Kjellin J."/>
            <person name="Jerlstrom-Hultqvist J."/>
            <person name="Soderbom F."/>
        </authorList>
    </citation>
    <scope>NUCLEOTIDE SEQUENCE [LARGE SCALE GENOMIC DNA]</scope>
    <source>
        <strain evidence="6 7">TNS-C-14</strain>
    </source>
</reference>
<evidence type="ECO:0000256" key="1">
    <source>
        <dbReference type="ARBA" id="ARBA00005641"/>
    </source>
</evidence>
<dbReference type="InterPro" id="IPR017853">
    <property type="entry name" value="GH"/>
</dbReference>
<dbReference type="PROSITE" id="PS00659">
    <property type="entry name" value="GLYCOSYL_HYDROL_F5"/>
    <property type="match status" value="1"/>
</dbReference>
<dbReference type="PANTHER" id="PTHR34142">
    <property type="entry name" value="ENDO-BETA-1,4-GLUCANASE A"/>
    <property type="match status" value="1"/>
</dbReference>
<dbReference type="InterPro" id="IPR018087">
    <property type="entry name" value="Glyco_hydro_5_CS"/>
</dbReference>
<evidence type="ECO:0000256" key="3">
    <source>
        <dbReference type="ARBA" id="ARBA00023295"/>
    </source>
</evidence>
<dbReference type="PANTHER" id="PTHR34142:SF1">
    <property type="entry name" value="GLYCOSIDE HYDROLASE FAMILY 5 DOMAIN-CONTAINING PROTEIN"/>
    <property type="match status" value="1"/>
</dbReference>
<evidence type="ECO:0000259" key="5">
    <source>
        <dbReference type="Pfam" id="PF00150"/>
    </source>
</evidence>
<comment type="similarity">
    <text evidence="1 4">Belongs to the glycosyl hydrolase 5 (cellulase A) family.</text>
</comment>
<comment type="caution">
    <text evidence="6">The sequence shown here is derived from an EMBL/GenBank/DDBJ whole genome shotgun (WGS) entry which is preliminary data.</text>
</comment>
<evidence type="ECO:0000313" key="7">
    <source>
        <dbReference type="Proteomes" id="UP001344447"/>
    </source>
</evidence>
<dbReference type="InterPro" id="IPR001547">
    <property type="entry name" value="Glyco_hydro_5"/>
</dbReference>
<dbReference type="Gene3D" id="2.60.120.430">
    <property type="entry name" value="Galactose-binding lectin"/>
    <property type="match status" value="1"/>
</dbReference>
<name>A0AAN7UFC2_9MYCE</name>
<feature type="domain" description="Glycoside hydrolase family 5" evidence="5">
    <location>
        <begin position="26"/>
        <end position="275"/>
    </location>
</feature>
<dbReference type="GO" id="GO:0004553">
    <property type="term" value="F:hydrolase activity, hydrolyzing O-glycosyl compounds"/>
    <property type="evidence" value="ECO:0007669"/>
    <property type="project" value="InterPro"/>
</dbReference>
<evidence type="ECO:0000313" key="6">
    <source>
        <dbReference type="EMBL" id="KAK5580413.1"/>
    </source>
</evidence>
<dbReference type="GO" id="GO:0009251">
    <property type="term" value="P:glucan catabolic process"/>
    <property type="evidence" value="ECO:0007669"/>
    <property type="project" value="TreeGrafter"/>
</dbReference>
<keyword evidence="3 4" id="KW-0326">Glycosidase</keyword>
<dbReference type="Pfam" id="PF00150">
    <property type="entry name" value="Cellulase"/>
    <property type="match status" value="1"/>
</dbReference>
<proteinExistence type="inferred from homology"/>
<dbReference type="Gene3D" id="3.20.20.80">
    <property type="entry name" value="Glycosidases"/>
    <property type="match status" value="1"/>
</dbReference>
<dbReference type="Proteomes" id="UP001344447">
    <property type="component" value="Unassembled WGS sequence"/>
</dbReference>
<sequence length="497" mass="56554">MLRGVNRPGTEYMCVQNAQVFDGPCDSEHIALLRSWKLNAIRVPLNEDCWLGNHGNEAPWYGNGYRDTIKSYVEMLCDQNLAVILDLHWSSKNSLQAKAQIPMPNNMSSIDFWKSVARDFKDNSRVIFDLYNEPYPNNNAYDDDEAWQCWKDGTQCTHQDYGTSGMQQLLEAVRSTGASNIVLLSGIQYASSFLKFFDYMPKDTLSPPQIAASLHAYEFNQCKAKGCWDIEIKPVFDQIPMIATETGQKDCLHDFLRDFLQYCDENGIHYLAWSWLVGDCNVPSLIQNYEGDPTTFGEGYKHHLARLASGKPATYSSTFDIYNDKITHWADNWSSAKTVINSSEVIACEGKFSIKFTPIKEKSLHFMCYGCIQTGVHKQLEFWIHGGELGGQNLNLQLLHKNPDQTNQVKQTYSVEQLNGKPIAPNAWTKIIVPFDESNEAFDGFWLKASEDQPTVYIDKITVRARKEDTDDDNNTTKLIFNLFTITLISILSILII</sequence>
<keyword evidence="7" id="KW-1185">Reference proteome</keyword>
<keyword evidence="2 4" id="KW-0378">Hydrolase</keyword>
<protein>
    <recommendedName>
        <fullName evidence="5">Glycoside hydrolase family 5 domain-containing protein</fullName>
    </recommendedName>
</protein>